<comment type="similarity">
    <text evidence="2">Belongs to the Tom40 family.</text>
</comment>
<dbReference type="Pfam" id="PF01459">
    <property type="entry name" value="Porin_3"/>
    <property type="match status" value="1"/>
</dbReference>
<dbReference type="InterPro" id="IPR027246">
    <property type="entry name" value="Porin_Euk/Tom40"/>
</dbReference>
<comment type="caution">
    <text evidence="11">The sequence shown here is derived from an EMBL/GenBank/DDBJ whole genome shotgun (WGS) entry which is preliminary data.</text>
</comment>
<evidence type="ECO:0000256" key="8">
    <source>
        <dbReference type="ARBA" id="ARBA00023128"/>
    </source>
</evidence>
<keyword evidence="3" id="KW-0813">Transport</keyword>
<name>A0ABQ8TDR7_PERAM</name>
<sequence>MPCPSQTSGFNVPNYVSMGNVMAASQAPGGGLSPPGSMPPPPPPTVGFPQNFVKTEGSGTKTPAAGDSVSSQINQQNGLENPGSMEDLHKKCKEEEQDEIGVALRRSPRKSLRRLAQQRGIFKASAGVATKLLKLKPYRIPSYHELQPQDYNRRLNFYVFPVIFEGAKLMINKGLSNHFQVSHTINMGSVTPSGYRFAATYVGTKQISPSEAFPVLLGDIDPSGNLNAHIVHQIGQRVKVKFAAQIQNSKFQATQLTTEYKGNDFTASCTAGNTDIINESGLLVTHYLQSVTPNVALGAELVYQYGPSVPSGEIAILSAAARYTGTDSVVSGTLGGAGLHLCYYQKASEQLQLGVELETNFRMQESVASVGYQVDLPKADLVFRGTVDSNWTVGAVLEKRLQPLPFNFALSGTMNHSKNQFRLGCGLIIG</sequence>
<evidence type="ECO:0000256" key="6">
    <source>
        <dbReference type="ARBA" id="ARBA00022787"/>
    </source>
</evidence>
<comment type="subcellular location">
    <subcellularLocation>
        <location evidence="1">Mitochondrion outer membrane</location>
        <topology evidence="1">Multi-pass membrane protein</topology>
    </subcellularLocation>
</comment>
<organism evidence="11 12">
    <name type="scientific">Periplaneta americana</name>
    <name type="common">American cockroach</name>
    <name type="synonym">Blatta americana</name>
    <dbReference type="NCBI Taxonomy" id="6978"/>
    <lineage>
        <taxon>Eukaryota</taxon>
        <taxon>Metazoa</taxon>
        <taxon>Ecdysozoa</taxon>
        <taxon>Arthropoda</taxon>
        <taxon>Hexapoda</taxon>
        <taxon>Insecta</taxon>
        <taxon>Pterygota</taxon>
        <taxon>Neoptera</taxon>
        <taxon>Polyneoptera</taxon>
        <taxon>Dictyoptera</taxon>
        <taxon>Blattodea</taxon>
        <taxon>Blattoidea</taxon>
        <taxon>Blattidae</taxon>
        <taxon>Blattinae</taxon>
        <taxon>Periplaneta</taxon>
    </lineage>
</organism>
<evidence type="ECO:0000313" key="12">
    <source>
        <dbReference type="Proteomes" id="UP001148838"/>
    </source>
</evidence>
<keyword evidence="4" id="KW-1134">Transmembrane beta strand</keyword>
<evidence type="ECO:0000256" key="9">
    <source>
        <dbReference type="ARBA" id="ARBA00023136"/>
    </source>
</evidence>
<evidence type="ECO:0000256" key="2">
    <source>
        <dbReference type="ARBA" id="ARBA00010510"/>
    </source>
</evidence>
<protein>
    <submittedName>
        <fullName evidence="11">Uncharacterized protein</fullName>
    </submittedName>
</protein>
<reference evidence="11 12" key="1">
    <citation type="journal article" date="2022" name="Allergy">
        <title>Genome assembly and annotation of Periplaneta americana reveal a comprehensive cockroach allergen profile.</title>
        <authorList>
            <person name="Wang L."/>
            <person name="Xiong Q."/>
            <person name="Saelim N."/>
            <person name="Wang L."/>
            <person name="Nong W."/>
            <person name="Wan A.T."/>
            <person name="Shi M."/>
            <person name="Liu X."/>
            <person name="Cao Q."/>
            <person name="Hui J.H.L."/>
            <person name="Sookrung N."/>
            <person name="Leung T.F."/>
            <person name="Tungtrongchitr A."/>
            <person name="Tsui S.K.W."/>
        </authorList>
    </citation>
    <scope>NUCLEOTIDE SEQUENCE [LARGE SCALE GENOMIC DNA]</scope>
    <source>
        <strain evidence="11">PWHHKU_190912</strain>
    </source>
</reference>
<feature type="compositionally biased region" description="Polar residues" evidence="10">
    <location>
        <begin position="68"/>
        <end position="79"/>
    </location>
</feature>
<keyword evidence="12" id="KW-1185">Reference proteome</keyword>
<evidence type="ECO:0000256" key="3">
    <source>
        <dbReference type="ARBA" id="ARBA00022448"/>
    </source>
</evidence>
<proteinExistence type="inferred from homology"/>
<accession>A0ABQ8TDR7</accession>
<evidence type="ECO:0000256" key="4">
    <source>
        <dbReference type="ARBA" id="ARBA00022452"/>
    </source>
</evidence>
<evidence type="ECO:0000256" key="7">
    <source>
        <dbReference type="ARBA" id="ARBA00022927"/>
    </source>
</evidence>
<keyword evidence="8" id="KW-0496">Mitochondrion</keyword>
<gene>
    <name evidence="11" type="ORF">ANN_06513</name>
</gene>
<dbReference type="InterPro" id="IPR037930">
    <property type="entry name" value="Tom40"/>
</dbReference>
<dbReference type="InterPro" id="IPR023614">
    <property type="entry name" value="Porin_dom_sf"/>
</dbReference>
<dbReference type="EMBL" id="JAJSOF020000011">
    <property type="protein sequence ID" value="KAJ4444716.1"/>
    <property type="molecule type" value="Genomic_DNA"/>
</dbReference>
<dbReference type="PANTHER" id="PTHR10802">
    <property type="entry name" value="MITOCHONDRIAL IMPORT RECEPTOR SUBUNIT TOM40"/>
    <property type="match status" value="1"/>
</dbReference>
<evidence type="ECO:0000313" key="11">
    <source>
        <dbReference type="EMBL" id="KAJ4444716.1"/>
    </source>
</evidence>
<keyword evidence="6" id="KW-1000">Mitochondrion outer membrane</keyword>
<keyword evidence="7" id="KW-0653">Protein transport</keyword>
<evidence type="ECO:0000256" key="1">
    <source>
        <dbReference type="ARBA" id="ARBA00004374"/>
    </source>
</evidence>
<dbReference type="Gene3D" id="2.40.160.10">
    <property type="entry name" value="Porin"/>
    <property type="match status" value="1"/>
</dbReference>
<feature type="region of interest" description="Disordered" evidence="10">
    <location>
        <begin position="23"/>
        <end position="86"/>
    </location>
</feature>
<feature type="compositionally biased region" description="Pro residues" evidence="10">
    <location>
        <begin position="36"/>
        <end position="46"/>
    </location>
</feature>
<keyword evidence="5" id="KW-0812">Transmembrane</keyword>
<evidence type="ECO:0000256" key="10">
    <source>
        <dbReference type="SAM" id="MobiDB-lite"/>
    </source>
</evidence>
<keyword evidence="9" id="KW-0472">Membrane</keyword>
<evidence type="ECO:0000256" key="5">
    <source>
        <dbReference type="ARBA" id="ARBA00022692"/>
    </source>
</evidence>
<dbReference type="Proteomes" id="UP001148838">
    <property type="component" value="Unassembled WGS sequence"/>
</dbReference>
<dbReference type="CDD" id="cd07305">
    <property type="entry name" value="Porin3_Tom40"/>
    <property type="match status" value="1"/>
</dbReference>